<proteinExistence type="inferred from homology"/>
<dbReference type="Pfam" id="PF00005">
    <property type="entry name" value="ABC_tran"/>
    <property type="match status" value="1"/>
</dbReference>
<dbReference type="PANTHER" id="PTHR42788:SF13">
    <property type="entry name" value="ALIPHATIC SULFONATES IMPORT ATP-BINDING PROTEIN SSUB"/>
    <property type="match status" value="1"/>
</dbReference>
<keyword evidence="4" id="KW-0067">ATP-binding</keyword>
<dbReference type="PANTHER" id="PTHR42788">
    <property type="entry name" value="TAURINE IMPORT ATP-BINDING PROTEIN-RELATED"/>
    <property type="match status" value="1"/>
</dbReference>
<accession>A0ABR4R8W7</accession>
<dbReference type="RefSeq" id="WP_033474759.1">
    <property type="nucleotide sequence ID" value="NZ_JGWH01000172.1"/>
</dbReference>
<dbReference type="EMBL" id="JGWH01000172">
    <property type="protein sequence ID" value="KCV31215.1"/>
    <property type="molecule type" value="Genomic_DNA"/>
</dbReference>
<evidence type="ECO:0000256" key="2">
    <source>
        <dbReference type="ARBA" id="ARBA00022448"/>
    </source>
</evidence>
<evidence type="ECO:0000313" key="5">
    <source>
        <dbReference type="Proteomes" id="UP000025756"/>
    </source>
</evidence>
<comment type="caution">
    <text evidence="4">The sequence shown here is derived from an EMBL/GenBank/DDBJ whole genome shotgun (WGS) entry which is preliminary data.</text>
</comment>
<comment type="similarity">
    <text evidence="1">Belongs to the ABC transporter superfamily.</text>
</comment>
<evidence type="ECO:0000259" key="3">
    <source>
        <dbReference type="Pfam" id="PF00005"/>
    </source>
</evidence>
<organism evidence="4 5">
    <name type="scientific">Bordetella bronchiseptica 00-P-2796</name>
    <dbReference type="NCBI Taxonomy" id="1331199"/>
    <lineage>
        <taxon>Bacteria</taxon>
        <taxon>Pseudomonadati</taxon>
        <taxon>Pseudomonadota</taxon>
        <taxon>Betaproteobacteria</taxon>
        <taxon>Burkholderiales</taxon>
        <taxon>Alcaligenaceae</taxon>
        <taxon>Bordetella</taxon>
    </lineage>
</organism>
<keyword evidence="2" id="KW-0813">Transport</keyword>
<sequence>LAGFEHKYPRQLSGGMRQRVALARALAVQPKMLLMDEPFAALDSFTRERMQDELIRVWKAEQKAVIFVTHSIDEAIKLADRIVVMSPRPGRVSGVIEIPDPRPRDVDSPENIRITRQIRDILHLG</sequence>
<dbReference type="GO" id="GO:0005524">
    <property type="term" value="F:ATP binding"/>
    <property type="evidence" value="ECO:0007669"/>
    <property type="project" value="UniProtKB-KW"/>
</dbReference>
<dbReference type="InterPro" id="IPR050166">
    <property type="entry name" value="ABC_transporter_ATP-bind"/>
</dbReference>
<evidence type="ECO:0000313" key="4">
    <source>
        <dbReference type="EMBL" id="KCV31215.1"/>
    </source>
</evidence>
<feature type="non-terminal residue" evidence="4">
    <location>
        <position position="1"/>
    </location>
</feature>
<reference evidence="4 5" key="1">
    <citation type="submission" date="2014-03" db="EMBL/GenBank/DDBJ databases">
        <title>Genome sequence of Bordetella bronchiseptica.</title>
        <authorList>
            <person name="Harvill E."/>
            <person name="Goodfield L.L."/>
            <person name="Ivanov Y.V."/>
            <person name="Meyer J.A."/>
            <person name="Muse S.J."/>
            <person name="Jacobs N."/>
            <person name="Bendor L."/>
            <person name="Smallridge W.E."/>
            <person name="Brinkac L.M."/>
            <person name="Sanka R."/>
            <person name="Kim M."/>
            <person name="Losada L."/>
        </authorList>
    </citation>
    <scope>NUCLEOTIDE SEQUENCE [LARGE SCALE GENOMIC DNA]</scope>
    <source>
        <strain evidence="4 5">00-P-2796</strain>
    </source>
</reference>
<dbReference type="Proteomes" id="UP000025756">
    <property type="component" value="Unassembled WGS sequence"/>
</dbReference>
<dbReference type="InterPro" id="IPR027417">
    <property type="entry name" value="P-loop_NTPase"/>
</dbReference>
<name>A0ABR4R8W7_BORBO</name>
<keyword evidence="4" id="KW-0547">Nucleotide-binding</keyword>
<keyword evidence="5" id="KW-1185">Reference proteome</keyword>
<dbReference type="SUPFAM" id="SSF52540">
    <property type="entry name" value="P-loop containing nucleoside triphosphate hydrolases"/>
    <property type="match status" value="1"/>
</dbReference>
<protein>
    <submittedName>
        <fullName evidence="4">ABC transporter, ATP-binding domain protein</fullName>
    </submittedName>
</protein>
<dbReference type="InterPro" id="IPR003439">
    <property type="entry name" value="ABC_transporter-like_ATP-bd"/>
</dbReference>
<evidence type="ECO:0000256" key="1">
    <source>
        <dbReference type="ARBA" id="ARBA00005417"/>
    </source>
</evidence>
<gene>
    <name evidence="4" type="ORF">L490_5207</name>
</gene>
<feature type="domain" description="ABC transporter" evidence="3">
    <location>
        <begin position="7"/>
        <end position="40"/>
    </location>
</feature>
<dbReference type="Gene3D" id="3.40.50.300">
    <property type="entry name" value="P-loop containing nucleotide triphosphate hydrolases"/>
    <property type="match status" value="1"/>
</dbReference>